<keyword evidence="4" id="KW-1185">Reference proteome</keyword>
<dbReference type="SMART" id="SM01346">
    <property type="entry name" value="DUF3385"/>
    <property type="match status" value="1"/>
</dbReference>
<feature type="domain" description="Serine/threonine-protein kinase mTOR" evidence="2">
    <location>
        <begin position="748"/>
        <end position="907"/>
    </location>
</feature>
<dbReference type="InterPro" id="IPR018247">
    <property type="entry name" value="EF_Hand_1_Ca_BS"/>
</dbReference>
<dbReference type="EMBL" id="LWDF02000309">
    <property type="protein sequence ID" value="KAE8250585.1"/>
    <property type="molecule type" value="Genomic_DNA"/>
</dbReference>
<keyword evidence="1" id="KW-0723">Serine/threonine-protein kinase</keyword>
<dbReference type="GO" id="GO:0004674">
    <property type="term" value="F:protein serine/threonine kinase activity"/>
    <property type="evidence" value="ECO:0007669"/>
    <property type="project" value="UniProtKB-KW"/>
</dbReference>
<dbReference type="GO" id="GO:0016242">
    <property type="term" value="P:negative regulation of macroautophagy"/>
    <property type="evidence" value="ECO:0007669"/>
    <property type="project" value="TreeGrafter"/>
</dbReference>
<keyword evidence="1" id="KW-0067">ATP-binding</keyword>
<sequence length="1329" mass="148123">MAANESMPHTEVLSRIFSNLKSDLPSIRRAASLELRKYVKQIPATLRLDPLSSFNSDLTPRMVGMSRASRITEKLGGIAAIEQLVDVNMGAGEESKRYLYRLYQLLRHNLPSNSAEVMTQASKALGLIVKTAGPTFTDQFMEMETHRAMDLLSDRDEYGRYAAVCIIRELASSVPNLLYPFVPRILDHRIWSALRDAKLQIREGAARALGACLEILSGRSKQIDSYVPSNVWKEAYEGLTSRKQAFLPAPEALHGNLLAVQQLCVHAGNFMHDHFAEACDAIIPLYRSRDPQIRRTVISVLIPELARYDPKFFEERLYGVVTALVDQLRRDKGDRETWEQSFKAIGLLASVMGEKMQPHLKIIVSSLKEGFLMQGKKNAPSTSYIFGCIGNLAVALGPHLLYAQDLLRLMFACPISPELVDALEKVVINDASLQRSVQDRLLDKIALVLIKKPEVKMVSPPRSRRGSRDHTFKEDDVEDVGSIIIALNTLGSFDFSGQMLSHFVRGCTLPYLEQDSVEVRKAAAISCARRFSQDPISYSVSIHAIEVVNDVLDKLVAVAIADPDPALRCTVLQNLIGFDRHLAQEEYVRSMFIALNDEAFDVRRVAAAIIGRLANEMPSFVMPQLRKALIRLLTELDYASTSRSKREATKLLTELLRSSQQLLGYYTLPILHVLLPKAKDEDPRVAARAIECLGELAKIGGEDLSRSVKDIIALLVDELNANNGGGSTVKRDASLRTLGQVVSNCGCDENPYLQHRTLLGNLIKILRTVQPPEVRRETIRVMGVLGALDPFRYKLLDQTSDDNASDANKEGNVDLFELAMMAGPTSDEYYQNVAVEALLGVLRDSTLTAHHYLAIEGLTYMFQTQGLRCVNFLPQVIPAFLHVIQTCTASHAESYYPKLAQLVGFIKQHIRNYLPQVFALIKDKWTATPNAQGPIVDLIQALAKALEGEFKTYLPQILPNMIQTLESDSALRREAAMRRILDTFGVLGANLEEYLQLIIPAVIKILEHPDAPIRLRIAAVQTIGTLARRLSICNHASQVIQPLLRCFKSGPEELQPFILDTLTIIGAQLGDRFIIWVPVINKAVVRGGIRHQRYETLAAKLLSGAPITADLAGPDPAIAAQVSEVLVADPREMQVNNRQLRNAWDISTVSTAEDWREWLLRMAVEFLRESPSHGLRACRTLAENYQPIALSLFNAAFISCFKLLKEQCQTDVLKAIETALLAPEVPDQVVATLLNLAEFAEHDPDGLAIDAHVLGKCALKYGSYAKALHYKETEYFQQSSPEILESLIDINTKLQNADAAQGALKLAQDNFQVNVHQEWFEKLHRWEDA</sequence>
<dbReference type="InterPro" id="IPR016024">
    <property type="entry name" value="ARM-type_fold"/>
</dbReference>
<keyword evidence="1" id="KW-0418">Kinase</keyword>
<feature type="non-terminal residue" evidence="3">
    <location>
        <position position="1"/>
    </location>
</feature>
<comment type="caution">
    <text evidence="3">The sequence shown here is derived from an EMBL/GenBank/DDBJ whole genome shotgun (WGS) entry which is preliminary data.</text>
</comment>
<dbReference type="GO" id="GO:0005737">
    <property type="term" value="C:cytoplasm"/>
    <property type="evidence" value="ECO:0007669"/>
    <property type="project" value="TreeGrafter"/>
</dbReference>
<comment type="similarity">
    <text evidence="1">Belongs to the PI3/PI4-kinase family.</text>
</comment>
<reference evidence="3" key="2">
    <citation type="journal article" date="2019" name="IMA Fungus">
        <title>Genome sequencing and comparison of five Tilletia species to identify candidate genes for the detection of regulated species infecting wheat.</title>
        <authorList>
            <person name="Nguyen H.D.T."/>
            <person name="Sultana T."/>
            <person name="Kesanakurti P."/>
            <person name="Hambleton S."/>
        </authorList>
    </citation>
    <scope>NUCLEOTIDE SEQUENCE</scope>
    <source>
        <strain evidence="3">DAOMC 236416</strain>
    </source>
</reference>
<dbReference type="InterPro" id="IPR011989">
    <property type="entry name" value="ARM-like"/>
</dbReference>
<dbReference type="GO" id="GO:0031931">
    <property type="term" value="C:TORC1 complex"/>
    <property type="evidence" value="ECO:0007669"/>
    <property type="project" value="TreeGrafter"/>
</dbReference>
<keyword evidence="1" id="KW-0547">Nucleotide-binding</keyword>
<dbReference type="PROSITE" id="PS00018">
    <property type="entry name" value="EF_HAND_1"/>
    <property type="match status" value="1"/>
</dbReference>
<dbReference type="EC" id="2.7.11.1" evidence="1"/>
<dbReference type="SUPFAM" id="SSF48371">
    <property type="entry name" value="ARM repeat"/>
    <property type="match status" value="1"/>
</dbReference>
<dbReference type="Gene3D" id="1.25.10.10">
    <property type="entry name" value="Leucine-rich Repeat Variant"/>
    <property type="match status" value="3"/>
</dbReference>
<evidence type="ECO:0000256" key="1">
    <source>
        <dbReference type="RuleBase" id="RU364109"/>
    </source>
</evidence>
<dbReference type="PANTHER" id="PTHR11139">
    <property type="entry name" value="ATAXIA TELANGIECTASIA MUTATED ATM -RELATED"/>
    <property type="match status" value="1"/>
</dbReference>
<proteinExistence type="inferred from homology"/>
<evidence type="ECO:0000259" key="2">
    <source>
        <dbReference type="SMART" id="SM01346"/>
    </source>
</evidence>
<dbReference type="GO" id="GO:0038202">
    <property type="term" value="P:TORC1 signaling"/>
    <property type="evidence" value="ECO:0007669"/>
    <property type="project" value="TreeGrafter"/>
</dbReference>
<dbReference type="GO" id="GO:0005634">
    <property type="term" value="C:nucleus"/>
    <property type="evidence" value="ECO:0007669"/>
    <property type="project" value="TreeGrafter"/>
</dbReference>
<gene>
    <name evidence="3" type="ORF">A4X13_0g4588</name>
</gene>
<name>A0A8T8SYI1_9BASI</name>
<organism evidence="3 4">
    <name type="scientific">Tilletia indica</name>
    <dbReference type="NCBI Taxonomy" id="43049"/>
    <lineage>
        <taxon>Eukaryota</taxon>
        <taxon>Fungi</taxon>
        <taxon>Dikarya</taxon>
        <taxon>Basidiomycota</taxon>
        <taxon>Ustilaginomycotina</taxon>
        <taxon>Exobasidiomycetes</taxon>
        <taxon>Tilletiales</taxon>
        <taxon>Tilletiaceae</taxon>
        <taxon>Tilletia</taxon>
    </lineage>
</organism>
<reference evidence="3" key="1">
    <citation type="submission" date="2016-04" db="EMBL/GenBank/DDBJ databases">
        <authorList>
            <person name="Nguyen H.D."/>
            <person name="Samba Siva P."/>
            <person name="Cullis J."/>
            <person name="Levesque C.A."/>
            <person name="Hambleton S."/>
        </authorList>
    </citation>
    <scope>NUCLEOTIDE SEQUENCE</scope>
    <source>
        <strain evidence="3">DAOMC 236416</strain>
    </source>
</reference>
<dbReference type="GO" id="GO:0031932">
    <property type="term" value="C:TORC2 complex"/>
    <property type="evidence" value="ECO:0007669"/>
    <property type="project" value="TreeGrafter"/>
</dbReference>
<evidence type="ECO:0000313" key="4">
    <source>
        <dbReference type="Proteomes" id="UP000077521"/>
    </source>
</evidence>
<protein>
    <recommendedName>
        <fullName evidence="1">Serine/threonine-protein kinase TOR</fullName>
        <ecNumber evidence="1">2.7.11.1</ecNumber>
    </recommendedName>
</protein>
<dbReference type="InterPro" id="IPR024585">
    <property type="entry name" value="mTOR_dom"/>
</dbReference>
<dbReference type="InterPro" id="IPR050517">
    <property type="entry name" value="DDR_Repair_Kinase"/>
</dbReference>
<accession>A0A8T8SYI1</accession>
<dbReference type="PANTHER" id="PTHR11139:SF9">
    <property type="entry name" value="SERINE_THREONINE-PROTEIN KINASE MTOR"/>
    <property type="match status" value="1"/>
</dbReference>
<comment type="catalytic activity">
    <reaction evidence="1">
        <text>L-threonyl-[protein] + ATP = O-phospho-L-threonyl-[protein] + ADP + H(+)</text>
        <dbReference type="Rhea" id="RHEA:46608"/>
        <dbReference type="Rhea" id="RHEA-COMP:11060"/>
        <dbReference type="Rhea" id="RHEA-COMP:11605"/>
        <dbReference type="ChEBI" id="CHEBI:15378"/>
        <dbReference type="ChEBI" id="CHEBI:30013"/>
        <dbReference type="ChEBI" id="CHEBI:30616"/>
        <dbReference type="ChEBI" id="CHEBI:61977"/>
        <dbReference type="ChEBI" id="CHEBI:456216"/>
        <dbReference type="EC" id="2.7.11.1"/>
    </reaction>
</comment>
<dbReference type="Proteomes" id="UP000077521">
    <property type="component" value="Unassembled WGS sequence"/>
</dbReference>
<evidence type="ECO:0000313" key="3">
    <source>
        <dbReference type="EMBL" id="KAE8250585.1"/>
    </source>
</evidence>
<dbReference type="Pfam" id="PF11865">
    <property type="entry name" value="mTOR_dom"/>
    <property type="match status" value="1"/>
</dbReference>
<keyword evidence="1" id="KW-0808">Transferase</keyword>
<dbReference type="GO" id="GO:0005524">
    <property type="term" value="F:ATP binding"/>
    <property type="evidence" value="ECO:0007669"/>
    <property type="project" value="UniProtKB-KW"/>
</dbReference>